<organism evidence="2 3">
    <name type="scientific">Novipirellula aureliae</name>
    <dbReference type="NCBI Taxonomy" id="2527966"/>
    <lineage>
        <taxon>Bacteria</taxon>
        <taxon>Pseudomonadati</taxon>
        <taxon>Planctomycetota</taxon>
        <taxon>Planctomycetia</taxon>
        <taxon>Pirellulales</taxon>
        <taxon>Pirellulaceae</taxon>
        <taxon>Novipirellula</taxon>
    </lineage>
</organism>
<evidence type="ECO:0000313" key="2">
    <source>
        <dbReference type="EMBL" id="TWU43797.1"/>
    </source>
</evidence>
<evidence type="ECO:0000256" key="1">
    <source>
        <dbReference type="SAM" id="SignalP"/>
    </source>
</evidence>
<keyword evidence="3" id="KW-1185">Reference proteome</keyword>
<keyword evidence="1" id="KW-0732">Signal</keyword>
<proteinExistence type="predicted"/>
<dbReference type="Proteomes" id="UP000315471">
    <property type="component" value="Unassembled WGS sequence"/>
</dbReference>
<dbReference type="RefSeq" id="WP_146598868.1">
    <property type="nucleotide sequence ID" value="NZ_SJPY01000002.1"/>
</dbReference>
<name>A0A5C6E780_9BACT</name>
<protein>
    <recommendedName>
        <fullName evidence="4">Arylsulfatase</fullName>
    </recommendedName>
</protein>
<dbReference type="InterPro" id="IPR017850">
    <property type="entry name" value="Alkaline_phosphatase_core_sf"/>
</dbReference>
<evidence type="ECO:0000313" key="3">
    <source>
        <dbReference type="Proteomes" id="UP000315471"/>
    </source>
</evidence>
<reference evidence="2 3" key="1">
    <citation type="submission" date="2019-02" db="EMBL/GenBank/DDBJ databases">
        <title>Deep-cultivation of Planctomycetes and their phenomic and genomic characterization uncovers novel biology.</title>
        <authorList>
            <person name="Wiegand S."/>
            <person name="Jogler M."/>
            <person name="Boedeker C."/>
            <person name="Pinto D."/>
            <person name="Vollmers J."/>
            <person name="Rivas-Marin E."/>
            <person name="Kohn T."/>
            <person name="Peeters S.H."/>
            <person name="Heuer A."/>
            <person name="Rast P."/>
            <person name="Oberbeckmann S."/>
            <person name="Bunk B."/>
            <person name="Jeske O."/>
            <person name="Meyerdierks A."/>
            <person name="Storesund J.E."/>
            <person name="Kallscheuer N."/>
            <person name="Luecker S."/>
            <person name="Lage O.M."/>
            <person name="Pohl T."/>
            <person name="Merkel B.J."/>
            <person name="Hornburger P."/>
            <person name="Mueller R.-W."/>
            <person name="Bruemmer F."/>
            <person name="Labrenz M."/>
            <person name="Spormann A.M."/>
            <person name="Op Den Camp H."/>
            <person name="Overmann J."/>
            <person name="Amann R."/>
            <person name="Jetten M.S.M."/>
            <person name="Mascher T."/>
            <person name="Medema M.H."/>
            <person name="Devos D.P."/>
            <person name="Kaster A.-K."/>
            <person name="Ovreas L."/>
            <person name="Rohde M."/>
            <person name="Galperin M.Y."/>
            <person name="Jogler C."/>
        </authorList>
    </citation>
    <scope>NUCLEOTIDE SEQUENCE [LARGE SCALE GENOMIC DNA]</scope>
    <source>
        <strain evidence="2 3">Q31b</strain>
    </source>
</reference>
<dbReference type="AlphaFoldDB" id="A0A5C6E780"/>
<feature type="chain" id="PRO_5022697568" description="Arylsulfatase" evidence="1">
    <location>
        <begin position="29"/>
        <end position="86"/>
    </location>
</feature>
<comment type="caution">
    <text evidence="2">The sequence shown here is derived from an EMBL/GenBank/DDBJ whole genome shotgun (WGS) entry which is preliminary data.</text>
</comment>
<accession>A0A5C6E780</accession>
<dbReference type="EMBL" id="SJPY01000002">
    <property type="protein sequence ID" value="TWU43797.1"/>
    <property type="molecule type" value="Genomic_DNA"/>
</dbReference>
<dbReference type="SUPFAM" id="SSF53649">
    <property type="entry name" value="Alkaline phosphatase-like"/>
    <property type="match status" value="1"/>
</dbReference>
<sequence precursor="true">MKTTRQESFFAALLVSVLALSASSNALGADEKPNMLVIWGDDIGRDNISAYNLGIMGDKTLTFRSLHRVSEERSDIRKLMKHIVTE</sequence>
<feature type="signal peptide" evidence="1">
    <location>
        <begin position="1"/>
        <end position="28"/>
    </location>
</feature>
<gene>
    <name evidence="2" type="ORF">Q31b_13290</name>
</gene>
<evidence type="ECO:0008006" key="4">
    <source>
        <dbReference type="Google" id="ProtNLM"/>
    </source>
</evidence>